<dbReference type="InterPro" id="IPR003439">
    <property type="entry name" value="ABC_transporter-like_ATP-bd"/>
</dbReference>
<evidence type="ECO:0000256" key="6">
    <source>
        <dbReference type="ARBA" id="ARBA00022840"/>
    </source>
</evidence>
<dbReference type="Gene3D" id="3.40.50.300">
    <property type="entry name" value="P-loop containing nucleotide triphosphate hydrolases"/>
    <property type="match status" value="1"/>
</dbReference>
<dbReference type="RefSeq" id="WP_252673571.1">
    <property type="nucleotide sequence ID" value="NZ_CP099547.1"/>
</dbReference>
<dbReference type="InterPro" id="IPR015853">
    <property type="entry name" value="ABC_transpr_FbpC"/>
</dbReference>
<evidence type="ECO:0000256" key="10">
    <source>
        <dbReference type="ARBA" id="ARBA00023136"/>
    </source>
</evidence>
<evidence type="ECO:0000256" key="4">
    <source>
        <dbReference type="ARBA" id="ARBA00022519"/>
    </source>
</evidence>
<dbReference type="InterPro" id="IPR017871">
    <property type="entry name" value="ABC_transporter-like_CS"/>
</dbReference>
<accession>A0ABY5AIX5</accession>
<evidence type="ECO:0000256" key="1">
    <source>
        <dbReference type="ARBA" id="ARBA00022448"/>
    </source>
</evidence>
<evidence type="ECO:0000256" key="9">
    <source>
        <dbReference type="ARBA" id="ARBA00023065"/>
    </source>
</evidence>
<name>A0ABY5AIX5_9ACTO</name>
<keyword evidence="10" id="KW-0472">Membrane</keyword>
<gene>
    <name evidence="12" type="ORF">NG665_01555</name>
</gene>
<dbReference type="EMBL" id="CP099547">
    <property type="protein sequence ID" value="USR79706.1"/>
    <property type="molecule type" value="Genomic_DNA"/>
</dbReference>
<keyword evidence="4" id="KW-0997">Cell inner membrane</keyword>
<dbReference type="PANTHER" id="PTHR42781">
    <property type="entry name" value="SPERMIDINE/PUTRESCINE IMPORT ATP-BINDING PROTEIN POTA"/>
    <property type="match status" value="1"/>
</dbReference>
<evidence type="ECO:0000256" key="2">
    <source>
        <dbReference type="ARBA" id="ARBA00022475"/>
    </source>
</evidence>
<dbReference type="InterPro" id="IPR050093">
    <property type="entry name" value="ABC_SmlMolc_Importer"/>
</dbReference>
<dbReference type="PANTHER" id="PTHR42781:SF5">
    <property type="entry name" value="PUTRESCINE TRANSPORT ATP-BINDING PROTEIN POTG"/>
    <property type="match status" value="1"/>
</dbReference>
<dbReference type="PROSITE" id="PS50893">
    <property type="entry name" value="ABC_TRANSPORTER_2"/>
    <property type="match status" value="1"/>
</dbReference>
<keyword evidence="1" id="KW-0813">Transport</keyword>
<evidence type="ECO:0000256" key="5">
    <source>
        <dbReference type="ARBA" id="ARBA00022741"/>
    </source>
</evidence>
<keyword evidence="13" id="KW-1185">Reference proteome</keyword>
<evidence type="ECO:0000313" key="13">
    <source>
        <dbReference type="Proteomes" id="UP001056109"/>
    </source>
</evidence>
<organism evidence="12 13">
    <name type="scientific">Arcanobacterium pinnipediorum</name>
    <dbReference type="NCBI Taxonomy" id="1503041"/>
    <lineage>
        <taxon>Bacteria</taxon>
        <taxon>Bacillati</taxon>
        <taxon>Actinomycetota</taxon>
        <taxon>Actinomycetes</taxon>
        <taxon>Actinomycetales</taxon>
        <taxon>Actinomycetaceae</taxon>
        <taxon>Arcanobacterium</taxon>
    </lineage>
</organism>
<dbReference type="CDD" id="cd03259">
    <property type="entry name" value="ABC_Carb_Solutes_like"/>
    <property type="match status" value="1"/>
</dbReference>
<dbReference type="GO" id="GO:0005524">
    <property type="term" value="F:ATP binding"/>
    <property type="evidence" value="ECO:0007669"/>
    <property type="project" value="UniProtKB-KW"/>
</dbReference>
<keyword evidence="9" id="KW-0406">Ion transport</keyword>
<evidence type="ECO:0000256" key="7">
    <source>
        <dbReference type="ARBA" id="ARBA00022967"/>
    </source>
</evidence>
<reference evidence="12" key="1">
    <citation type="submission" date="2022-06" db="EMBL/GenBank/DDBJ databases">
        <title>Complete Genome Sequence of Arcanobacterium pinnipediorum strain DSM 28752 isolated from a harbour seal.</title>
        <authorList>
            <person name="Borowiak M."/>
            <person name="Kreitlow A."/>
            <person name="Alssahen M."/>
            <person name="Malorny B."/>
            <person name="Laemmler C."/>
            <person name="Prenger-Berninghoff E."/>
            <person name="Siebert U."/>
            <person name="Ploetz M."/>
            <person name="Abdulmawjood A."/>
        </authorList>
    </citation>
    <scope>NUCLEOTIDE SEQUENCE</scope>
    <source>
        <strain evidence="12">DSM 28752</strain>
    </source>
</reference>
<keyword evidence="7" id="KW-1278">Translocase</keyword>
<evidence type="ECO:0000313" key="12">
    <source>
        <dbReference type="EMBL" id="USR79706.1"/>
    </source>
</evidence>
<protein>
    <submittedName>
        <fullName evidence="12">ABC transporter ATP-binding protein</fullName>
    </submittedName>
</protein>
<keyword evidence="3" id="KW-0410">Iron transport</keyword>
<evidence type="ECO:0000256" key="8">
    <source>
        <dbReference type="ARBA" id="ARBA00023004"/>
    </source>
</evidence>
<keyword evidence="6 12" id="KW-0067">ATP-binding</keyword>
<proteinExistence type="predicted"/>
<feature type="domain" description="ABC transporter" evidence="11">
    <location>
        <begin position="2"/>
        <end position="214"/>
    </location>
</feature>
<keyword evidence="8" id="KW-0408">Iron</keyword>
<dbReference type="InterPro" id="IPR027417">
    <property type="entry name" value="P-loop_NTPase"/>
</dbReference>
<dbReference type="PROSITE" id="PS00211">
    <property type="entry name" value="ABC_TRANSPORTER_1"/>
    <property type="match status" value="1"/>
</dbReference>
<dbReference type="Proteomes" id="UP001056109">
    <property type="component" value="Chromosome"/>
</dbReference>
<dbReference type="Pfam" id="PF00005">
    <property type="entry name" value="ABC_tran"/>
    <property type="match status" value="1"/>
</dbReference>
<dbReference type="SMART" id="SM00382">
    <property type="entry name" value="AAA"/>
    <property type="match status" value="1"/>
</dbReference>
<evidence type="ECO:0000256" key="3">
    <source>
        <dbReference type="ARBA" id="ARBA00022496"/>
    </source>
</evidence>
<keyword evidence="5" id="KW-0547">Nucleotide-binding</keyword>
<dbReference type="InterPro" id="IPR003593">
    <property type="entry name" value="AAA+_ATPase"/>
</dbReference>
<keyword evidence="2" id="KW-1003">Cell membrane</keyword>
<evidence type="ECO:0000259" key="11">
    <source>
        <dbReference type="PROSITE" id="PS50893"/>
    </source>
</evidence>
<sequence>MMDIRNIHAHYTPGNPVLRGVNLRVQPGSITTVLGASGSGKTTLLRVLVGLHTPSQGHIECAGRDITTLPTHQRKIGLVPQNGALFTHLNVAENIAYGLRGVRRRHAARHPRVLEMLDMIGLAGYATRRPDQLSGGQQQRVALARALAPQPDAMLLDEPFSALDPDLRQRLRSEFFDLMRLHNLPTILITHDREEAFAVSDHIAILDEGIICDG</sequence>
<dbReference type="SUPFAM" id="SSF52540">
    <property type="entry name" value="P-loop containing nucleoside triphosphate hydrolases"/>
    <property type="match status" value="1"/>
</dbReference>